<dbReference type="RefSeq" id="WP_168486600.1">
    <property type="nucleotide sequence ID" value="NZ_JAAZSQ010000010.1"/>
</dbReference>
<dbReference type="InterPro" id="IPR046778">
    <property type="entry name" value="UPF0758_N"/>
</dbReference>
<dbReference type="AlphaFoldDB" id="A0A7X6HFU6"/>
<dbReference type="PANTHER" id="PTHR30471:SF3">
    <property type="entry name" value="UPF0758 PROTEIN YEES-RELATED"/>
    <property type="match status" value="1"/>
</dbReference>
<dbReference type="EMBL" id="JAAZSQ010000010">
    <property type="protein sequence ID" value="NKX55251.1"/>
    <property type="molecule type" value="Genomic_DNA"/>
</dbReference>
<evidence type="ECO:0000259" key="1">
    <source>
        <dbReference type="Pfam" id="PF20582"/>
    </source>
</evidence>
<dbReference type="InterPro" id="IPR010994">
    <property type="entry name" value="RuvA_2-like"/>
</dbReference>
<evidence type="ECO:0000313" key="3">
    <source>
        <dbReference type="Proteomes" id="UP000544090"/>
    </source>
</evidence>
<accession>A0A7X6HFU6</accession>
<protein>
    <recommendedName>
        <fullName evidence="1">UPF0758 domain-containing protein</fullName>
    </recommendedName>
</protein>
<feature type="domain" description="UPF0758" evidence="1">
    <location>
        <begin position="7"/>
        <end position="83"/>
    </location>
</feature>
<sequence length="96" mass="10026">MAQHISITQLPASSRPRERLQRVGLQKLRDAELLALLIGTGTRTASSLELGRLILKRLGGPPGVCAAGPAELQEIPGVGPALAARIAAAMELARRG</sequence>
<dbReference type="Proteomes" id="UP000544090">
    <property type="component" value="Unassembled WGS sequence"/>
</dbReference>
<organism evidence="2 3">
    <name type="scientific">Arthrobacter mobilis</name>
    <dbReference type="NCBI Taxonomy" id="2724944"/>
    <lineage>
        <taxon>Bacteria</taxon>
        <taxon>Bacillati</taxon>
        <taxon>Actinomycetota</taxon>
        <taxon>Actinomycetes</taxon>
        <taxon>Micrococcales</taxon>
        <taxon>Micrococcaceae</taxon>
        <taxon>Arthrobacter</taxon>
    </lineage>
</organism>
<dbReference type="Pfam" id="PF20582">
    <property type="entry name" value="UPF0758_N"/>
    <property type="match status" value="1"/>
</dbReference>
<dbReference type="InterPro" id="IPR001405">
    <property type="entry name" value="UPF0758"/>
</dbReference>
<dbReference type="SUPFAM" id="SSF47781">
    <property type="entry name" value="RuvA domain 2-like"/>
    <property type="match status" value="1"/>
</dbReference>
<keyword evidence="3" id="KW-1185">Reference proteome</keyword>
<reference evidence="2 3" key="1">
    <citation type="submission" date="2020-04" db="EMBL/GenBank/DDBJ databases">
        <title>Arthrobacter sp. nov.</title>
        <authorList>
            <person name="Liu S."/>
        </authorList>
    </citation>
    <scope>NUCLEOTIDE SEQUENCE [LARGE SCALE GENOMIC DNA]</scope>
    <source>
        <strain evidence="2 3">E918</strain>
    </source>
</reference>
<name>A0A7X6HFU6_9MICC</name>
<gene>
    <name evidence="2" type="ORF">HGG74_11985</name>
</gene>
<proteinExistence type="predicted"/>
<evidence type="ECO:0000313" key="2">
    <source>
        <dbReference type="EMBL" id="NKX55251.1"/>
    </source>
</evidence>
<comment type="caution">
    <text evidence="2">The sequence shown here is derived from an EMBL/GenBank/DDBJ whole genome shotgun (WGS) entry which is preliminary data.</text>
</comment>
<dbReference type="PANTHER" id="PTHR30471">
    <property type="entry name" value="DNA REPAIR PROTEIN RADC"/>
    <property type="match status" value="1"/>
</dbReference>
<dbReference type="Gene3D" id="1.10.150.20">
    <property type="entry name" value="5' to 3' exonuclease, C-terminal subdomain"/>
    <property type="match status" value="1"/>
</dbReference>